<evidence type="ECO:0000313" key="4">
    <source>
        <dbReference type="RefSeq" id="XP_033809134.1"/>
    </source>
</evidence>
<reference evidence="4" key="1">
    <citation type="submission" date="2025-08" db="UniProtKB">
        <authorList>
            <consortium name="RefSeq"/>
        </authorList>
    </citation>
    <scope>IDENTIFICATION</scope>
</reference>
<protein>
    <recommendedName>
        <fullName evidence="2">Adipose-secreted signaling protein</fullName>
    </recommendedName>
</protein>
<dbReference type="FunCoup" id="A0A6P8RUE9">
    <property type="interactions" value="139"/>
</dbReference>
<dbReference type="PANTHER" id="PTHR13287">
    <property type="entry name" value="ADIPOSE-SECRETED SIGNALING PROTEIN"/>
    <property type="match status" value="1"/>
</dbReference>
<evidence type="ECO:0000256" key="1">
    <source>
        <dbReference type="ARBA" id="ARBA00035018"/>
    </source>
</evidence>
<proteinExistence type="inferred from homology"/>
<name>A0A6P8RUE9_GEOSA</name>
<gene>
    <name evidence="4" type="primary">C1H20orf27</name>
</gene>
<comment type="similarity">
    <text evidence="1">Belongs to the ADISSP family.</text>
</comment>
<accession>A0A6P8RUE9</accession>
<dbReference type="Pfam" id="PF15006">
    <property type="entry name" value="DUF4517"/>
    <property type="match status" value="1"/>
</dbReference>
<dbReference type="PANTHER" id="PTHR13287:SF2">
    <property type="entry name" value="ADIPOSE-SECRETED SIGNALING PROTEIN"/>
    <property type="match status" value="1"/>
</dbReference>
<dbReference type="KEGG" id="gsh:117364227"/>
<dbReference type="AlphaFoldDB" id="A0A6P8RUE9"/>
<dbReference type="InParanoid" id="A0A6P8RUE9"/>
<evidence type="ECO:0000313" key="3">
    <source>
        <dbReference type="Proteomes" id="UP000515159"/>
    </source>
</evidence>
<dbReference type="InterPro" id="IPR026794">
    <property type="entry name" value="ADISSP"/>
</dbReference>
<sequence>MATTSKKKAAKAKSGGVHFEEKLNEVSVVKVLEEEDGNFLVKVGFLKILHKYEITFVLPTLKTLGNDIYAMSIPNLNLKVTDITPVSEGHSIRCEYIAYKEGVQREEMIMSSKTDDNLCMKVIVKARVLDKHHGTPMLLEGVRCIGSERDFNSEHSVEHESD</sequence>
<dbReference type="GeneID" id="117364227"/>
<dbReference type="OrthoDB" id="6246153at2759"/>
<evidence type="ECO:0000256" key="2">
    <source>
        <dbReference type="ARBA" id="ARBA00035300"/>
    </source>
</evidence>
<dbReference type="CTD" id="54976"/>
<dbReference type="Proteomes" id="UP000515159">
    <property type="component" value="Chromosome 1"/>
</dbReference>
<dbReference type="RefSeq" id="XP_033809134.1">
    <property type="nucleotide sequence ID" value="XM_033953243.1"/>
</dbReference>
<organism evidence="3 4">
    <name type="scientific">Geotrypetes seraphini</name>
    <name type="common">Gaboon caecilian</name>
    <name type="synonym">Caecilia seraphini</name>
    <dbReference type="NCBI Taxonomy" id="260995"/>
    <lineage>
        <taxon>Eukaryota</taxon>
        <taxon>Metazoa</taxon>
        <taxon>Chordata</taxon>
        <taxon>Craniata</taxon>
        <taxon>Vertebrata</taxon>
        <taxon>Euteleostomi</taxon>
        <taxon>Amphibia</taxon>
        <taxon>Gymnophiona</taxon>
        <taxon>Geotrypetes</taxon>
    </lineage>
</organism>
<keyword evidence="3" id="KW-1185">Reference proteome</keyword>